<dbReference type="InterPro" id="IPR043917">
    <property type="entry name" value="DUF5753"/>
</dbReference>
<dbReference type="Pfam" id="PF19054">
    <property type="entry name" value="DUF5753"/>
    <property type="match status" value="1"/>
</dbReference>
<reference evidence="3" key="1">
    <citation type="journal article" date="2019" name="Int. J. Syst. Evol. Microbiol.">
        <title>The Global Catalogue of Microorganisms (GCM) 10K type strain sequencing project: providing services to taxonomists for standard genome sequencing and annotation.</title>
        <authorList>
            <consortium name="The Broad Institute Genomics Platform"/>
            <consortium name="The Broad Institute Genome Sequencing Center for Infectious Disease"/>
            <person name="Wu L."/>
            <person name="Ma J."/>
        </authorList>
    </citation>
    <scope>NUCLEOTIDE SEQUENCE [LARGE SCALE GENOMIC DNA]</scope>
    <source>
        <strain evidence="3">JCM 9371</strain>
    </source>
</reference>
<evidence type="ECO:0000313" key="3">
    <source>
        <dbReference type="Proteomes" id="UP001597063"/>
    </source>
</evidence>
<dbReference type="EMBL" id="JBHTGP010000013">
    <property type="protein sequence ID" value="MFD0688195.1"/>
    <property type="molecule type" value="Genomic_DNA"/>
</dbReference>
<evidence type="ECO:0000313" key="2">
    <source>
        <dbReference type="EMBL" id="MFD0688195.1"/>
    </source>
</evidence>
<dbReference type="InterPro" id="IPR010982">
    <property type="entry name" value="Lambda_DNA-bd_dom_sf"/>
</dbReference>
<organism evidence="2 3">
    <name type="scientific">Actinomadura fibrosa</name>
    <dbReference type="NCBI Taxonomy" id="111802"/>
    <lineage>
        <taxon>Bacteria</taxon>
        <taxon>Bacillati</taxon>
        <taxon>Actinomycetota</taxon>
        <taxon>Actinomycetes</taxon>
        <taxon>Streptosporangiales</taxon>
        <taxon>Thermomonosporaceae</taxon>
        <taxon>Actinomadura</taxon>
    </lineage>
</organism>
<gene>
    <name evidence="2" type="ORF">ACFQZM_27130</name>
</gene>
<dbReference type="SMART" id="SM00530">
    <property type="entry name" value="HTH_XRE"/>
    <property type="match status" value="1"/>
</dbReference>
<evidence type="ECO:0000259" key="1">
    <source>
        <dbReference type="PROSITE" id="PS50943"/>
    </source>
</evidence>
<protein>
    <submittedName>
        <fullName evidence="2">Helix-turn-helix domain-containing protein</fullName>
    </submittedName>
</protein>
<dbReference type="SUPFAM" id="SSF47413">
    <property type="entry name" value="lambda repressor-like DNA-binding domains"/>
    <property type="match status" value="1"/>
</dbReference>
<feature type="domain" description="HTH cro/C1-type" evidence="1">
    <location>
        <begin position="14"/>
        <end position="66"/>
    </location>
</feature>
<comment type="caution">
    <text evidence="2">The sequence shown here is derived from an EMBL/GenBank/DDBJ whole genome shotgun (WGS) entry which is preliminary data.</text>
</comment>
<keyword evidence="3" id="KW-1185">Reference proteome</keyword>
<proteinExistence type="predicted"/>
<dbReference type="RefSeq" id="WP_378323995.1">
    <property type="nucleotide sequence ID" value="NZ_JBHTGP010000013.1"/>
</dbReference>
<dbReference type="PROSITE" id="PS50943">
    <property type="entry name" value="HTH_CROC1"/>
    <property type="match status" value="1"/>
</dbReference>
<name>A0ABW2XR16_9ACTN</name>
<dbReference type="CDD" id="cd00093">
    <property type="entry name" value="HTH_XRE"/>
    <property type="match status" value="1"/>
</dbReference>
<dbReference type="Pfam" id="PF13560">
    <property type="entry name" value="HTH_31"/>
    <property type="match status" value="1"/>
</dbReference>
<dbReference type="Proteomes" id="UP001597063">
    <property type="component" value="Unassembled WGS sequence"/>
</dbReference>
<dbReference type="InterPro" id="IPR001387">
    <property type="entry name" value="Cro/C1-type_HTH"/>
</dbReference>
<accession>A0ABW2XR16</accession>
<sequence length="265" mass="29889">MNANRARMFFGSELRRMREASGLTGKELADALGCTPQWISTMESGRKISEQSALDLDTYFTTGGHFHRLWKLAIDIELQAALPPGFPEYADHEKRARTVRAYCPLIISGLFQTERYAETVISAIDTYGTQDLIAKRMSRQALLSQEDPPRVWLTLEETALRRKVGGKEVMHEQLDALLKASEQPTVMLNIVPERVGYHAGLEGLLMILGFKDQADIAYTESSGEGMLIRDPSKVKEKLVRWDLVRGHALPIEESRAMLRSLQEDL</sequence>
<dbReference type="Gene3D" id="1.10.260.40">
    <property type="entry name" value="lambda repressor-like DNA-binding domains"/>
    <property type="match status" value="1"/>
</dbReference>